<evidence type="ECO:0000256" key="3">
    <source>
        <dbReference type="ARBA" id="ARBA00022679"/>
    </source>
</evidence>
<keyword evidence="3 8" id="KW-0808">Transferase</keyword>
<gene>
    <name evidence="8" type="ORF">V757_05865</name>
</gene>
<sequence length="260" mass="28860">MSYLRFTIRVIGLLCVLILGLFIAFAIYAWLGKAQKEWVLSNWSKLLMSTTGVKITQEGRPIMDGPVMLTANHVSWIDIFIINSQRATSFIAKSEIRQWPVIGWLVAAVGTIFIQRGSRQAVIDINAGMADYFKENTCIGLFPEGTTSDGFTVLHMFSGLLEGAMNARVPIQPVALLFTYKGERSGRVAFVGEQTLVANIWVLLSSKDVGVTVRFLPPITQAGEEVLIPRQELADKIRDRLLQEVDVSMQTNTDAVNPKI</sequence>
<dbReference type="CDD" id="cd07989">
    <property type="entry name" value="LPLAT_AGPAT-like"/>
    <property type="match status" value="1"/>
</dbReference>
<evidence type="ECO:0000256" key="6">
    <source>
        <dbReference type="SAM" id="Phobius"/>
    </source>
</evidence>
<keyword evidence="5 8" id="KW-0012">Acyltransferase</keyword>
<evidence type="ECO:0000313" key="8">
    <source>
        <dbReference type="EMBL" id="ETD72163.1"/>
    </source>
</evidence>
<dbReference type="OrthoDB" id="9806880at2"/>
<dbReference type="PATRIC" id="fig|1414851.3.peg.1190"/>
<evidence type="ECO:0000259" key="7">
    <source>
        <dbReference type="SMART" id="SM00563"/>
    </source>
</evidence>
<dbReference type="RefSeq" id="WP_023950696.1">
    <property type="nucleotide sequence ID" value="NZ_AYSV01000075.1"/>
</dbReference>
<proteinExistence type="predicted"/>
<dbReference type="EMBL" id="AYSV01000075">
    <property type="protein sequence ID" value="ETD72163.1"/>
    <property type="molecule type" value="Genomic_DNA"/>
</dbReference>
<dbReference type="GO" id="GO:0006654">
    <property type="term" value="P:phosphatidic acid biosynthetic process"/>
    <property type="evidence" value="ECO:0007669"/>
    <property type="project" value="TreeGrafter"/>
</dbReference>
<dbReference type="Proteomes" id="UP000018766">
    <property type="component" value="Unassembled WGS sequence"/>
</dbReference>
<dbReference type="Pfam" id="PF01553">
    <property type="entry name" value="Acyltransferase"/>
    <property type="match status" value="1"/>
</dbReference>
<keyword evidence="2" id="KW-0444">Lipid biosynthesis</keyword>
<dbReference type="InterPro" id="IPR002123">
    <property type="entry name" value="Plipid/glycerol_acylTrfase"/>
</dbReference>
<feature type="domain" description="Phospholipid/glycerol acyltransferase" evidence="7">
    <location>
        <begin position="67"/>
        <end position="179"/>
    </location>
</feature>
<dbReference type="GO" id="GO:0003841">
    <property type="term" value="F:1-acylglycerol-3-phosphate O-acyltransferase activity"/>
    <property type="evidence" value="ECO:0007669"/>
    <property type="project" value="TreeGrafter"/>
</dbReference>
<comment type="caution">
    <text evidence="8">The sequence shown here is derived from an EMBL/GenBank/DDBJ whole genome shotgun (WGS) entry which is preliminary data.</text>
</comment>
<evidence type="ECO:0000256" key="2">
    <source>
        <dbReference type="ARBA" id="ARBA00022516"/>
    </source>
</evidence>
<reference evidence="8 9" key="1">
    <citation type="submission" date="2013-11" db="EMBL/GenBank/DDBJ databases">
        <title>Genomic analysis of Pelistega sp. HM-7.</title>
        <authorList>
            <person name="Kumbhare S.V."/>
            <person name="Shetty S.A."/>
            <person name="Sharma O."/>
            <person name="Dhotre D.P."/>
        </authorList>
    </citation>
    <scope>NUCLEOTIDE SEQUENCE [LARGE SCALE GENOMIC DNA]</scope>
    <source>
        <strain evidence="8 9">HM-7</strain>
    </source>
</reference>
<evidence type="ECO:0000256" key="4">
    <source>
        <dbReference type="ARBA" id="ARBA00023098"/>
    </source>
</evidence>
<keyword evidence="4" id="KW-0443">Lipid metabolism</keyword>
<dbReference type="SUPFAM" id="SSF69593">
    <property type="entry name" value="Glycerol-3-phosphate (1)-acyltransferase"/>
    <property type="match status" value="1"/>
</dbReference>
<keyword evidence="6" id="KW-0472">Membrane</keyword>
<dbReference type="PANTHER" id="PTHR10434:SF64">
    <property type="entry name" value="1-ACYL-SN-GLYCEROL-3-PHOSPHATE ACYLTRANSFERASE-RELATED"/>
    <property type="match status" value="1"/>
</dbReference>
<feature type="transmembrane region" description="Helical" evidence="6">
    <location>
        <begin position="6"/>
        <end position="31"/>
    </location>
</feature>
<evidence type="ECO:0000256" key="1">
    <source>
        <dbReference type="ARBA" id="ARBA00005189"/>
    </source>
</evidence>
<keyword evidence="9" id="KW-1185">Reference proteome</keyword>
<dbReference type="PANTHER" id="PTHR10434">
    <property type="entry name" value="1-ACYL-SN-GLYCEROL-3-PHOSPHATE ACYLTRANSFERASE"/>
    <property type="match status" value="1"/>
</dbReference>
<protein>
    <submittedName>
        <fullName evidence="8">1-acyl-sn-glycerol-3-phosphate acyltransferase</fullName>
    </submittedName>
</protein>
<keyword evidence="6" id="KW-1133">Transmembrane helix</keyword>
<evidence type="ECO:0000313" key="9">
    <source>
        <dbReference type="Proteomes" id="UP000018766"/>
    </source>
</evidence>
<name>V8G885_9BURK</name>
<dbReference type="SMART" id="SM00563">
    <property type="entry name" value="PlsC"/>
    <property type="match status" value="1"/>
</dbReference>
<comment type="pathway">
    <text evidence="1">Lipid metabolism.</text>
</comment>
<accession>V8G885</accession>
<organism evidence="8 9">
    <name type="scientific">Pelistega indica</name>
    <dbReference type="NCBI Taxonomy" id="1414851"/>
    <lineage>
        <taxon>Bacteria</taxon>
        <taxon>Pseudomonadati</taxon>
        <taxon>Pseudomonadota</taxon>
        <taxon>Betaproteobacteria</taxon>
        <taxon>Burkholderiales</taxon>
        <taxon>Alcaligenaceae</taxon>
        <taxon>Pelistega</taxon>
    </lineage>
</organism>
<evidence type="ECO:0000256" key="5">
    <source>
        <dbReference type="ARBA" id="ARBA00023315"/>
    </source>
</evidence>
<dbReference type="AlphaFoldDB" id="V8G885"/>
<keyword evidence="6" id="KW-0812">Transmembrane</keyword>